<dbReference type="InterPro" id="IPR002925">
    <property type="entry name" value="Dienelactn_hydro"/>
</dbReference>
<sequence length="266" mass="29482">MELTTKWVTHSRDGQEMQAYLVTPPKAADNTPAILVIQEIWGPDDHIQDMARRFGEAGYVALAPDLYSRGGRPEALSFSRIEAVKRFFDTLPQAAWMDQSLRVQYLNKLPVDESQRIQETLGVLFGPRDTEAMVADLKSWAQYLSEQGREVGSVGYCMGGALSFALATQFPQLRAAVCNYGVAPSTEAMAAIQCPVFGFYGGTDHRITDQVPAVAAAMERAGKTYRYKIYPEAGHAFFNDSRSSYDPNAARDAWAETLEFFSSHVS</sequence>
<evidence type="ECO:0000313" key="2">
    <source>
        <dbReference type="EMBL" id="PSR32897.1"/>
    </source>
</evidence>
<feature type="domain" description="Dienelactone hydrolase" evidence="1">
    <location>
        <begin position="17"/>
        <end position="264"/>
    </location>
</feature>
<dbReference type="PANTHER" id="PTHR46623:SF6">
    <property type="entry name" value="ALPHA_BETA-HYDROLASES SUPERFAMILY PROTEIN"/>
    <property type="match status" value="1"/>
</dbReference>
<dbReference type="Pfam" id="PF01738">
    <property type="entry name" value="DLH"/>
    <property type="match status" value="1"/>
</dbReference>
<dbReference type="InterPro" id="IPR051049">
    <property type="entry name" value="Dienelactone_hydrolase-like"/>
</dbReference>
<keyword evidence="2" id="KW-0378">Hydrolase</keyword>
<evidence type="ECO:0000259" key="1">
    <source>
        <dbReference type="Pfam" id="PF01738"/>
    </source>
</evidence>
<dbReference type="InterPro" id="IPR029058">
    <property type="entry name" value="AB_hydrolase_fold"/>
</dbReference>
<dbReference type="AlphaFoldDB" id="A0A2T2XEJ7"/>
<comment type="caution">
    <text evidence="2">The sequence shown here is derived from an EMBL/GenBank/DDBJ whole genome shotgun (WGS) entry which is preliminary data.</text>
</comment>
<evidence type="ECO:0000313" key="3">
    <source>
        <dbReference type="Proteomes" id="UP000242972"/>
    </source>
</evidence>
<name>A0A2T2XEJ7_9FIRM</name>
<dbReference type="Gene3D" id="3.40.50.1820">
    <property type="entry name" value="alpha/beta hydrolase"/>
    <property type="match status" value="1"/>
</dbReference>
<dbReference type="SUPFAM" id="SSF53474">
    <property type="entry name" value="alpha/beta-Hydrolases"/>
    <property type="match status" value="1"/>
</dbReference>
<protein>
    <submittedName>
        <fullName evidence="2">Dienelactone hydrolase family protein</fullName>
    </submittedName>
</protein>
<dbReference type="GO" id="GO:0016787">
    <property type="term" value="F:hydrolase activity"/>
    <property type="evidence" value="ECO:0007669"/>
    <property type="project" value="UniProtKB-KW"/>
</dbReference>
<dbReference type="PANTHER" id="PTHR46623">
    <property type="entry name" value="CARBOXYMETHYLENEBUTENOLIDASE-RELATED"/>
    <property type="match status" value="1"/>
</dbReference>
<organism evidence="2 3">
    <name type="scientific">Sulfobacillus benefaciens</name>
    <dbReference type="NCBI Taxonomy" id="453960"/>
    <lineage>
        <taxon>Bacteria</taxon>
        <taxon>Bacillati</taxon>
        <taxon>Bacillota</taxon>
        <taxon>Clostridia</taxon>
        <taxon>Eubacteriales</taxon>
        <taxon>Clostridiales Family XVII. Incertae Sedis</taxon>
        <taxon>Sulfobacillus</taxon>
    </lineage>
</organism>
<dbReference type="Proteomes" id="UP000242972">
    <property type="component" value="Unassembled WGS sequence"/>
</dbReference>
<proteinExistence type="predicted"/>
<reference evidence="2 3" key="1">
    <citation type="journal article" date="2014" name="BMC Genomics">
        <title>Comparison of environmental and isolate Sulfobacillus genomes reveals diverse carbon, sulfur, nitrogen, and hydrogen metabolisms.</title>
        <authorList>
            <person name="Justice N.B."/>
            <person name="Norman A."/>
            <person name="Brown C.T."/>
            <person name="Singh A."/>
            <person name="Thomas B.C."/>
            <person name="Banfield J.F."/>
        </authorList>
    </citation>
    <scope>NUCLEOTIDE SEQUENCE [LARGE SCALE GENOMIC DNA]</scope>
    <source>
        <strain evidence="2">AMDSBA4</strain>
    </source>
</reference>
<accession>A0A2T2XEJ7</accession>
<dbReference type="EMBL" id="PXYW01000030">
    <property type="protein sequence ID" value="PSR32897.1"/>
    <property type="molecule type" value="Genomic_DNA"/>
</dbReference>
<gene>
    <name evidence="2" type="ORF">C7B46_12515</name>
</gene>